<dbReference type="Proteomes" id="UP000032360">
    <property type="component" value="Unassembled WGS sequence"/>
</dbReference>
<dbReference type="InterPro" id="IPR036291">
    <property type="entry name" value="NAD(P)-bd_dom_sf"/>
</dbReference>
<dbReference type="GO" id="GO:0006571">
    <property type="term" value="P:tyrosine biosynthetic process"/>
    <property type="evidence" value="ECO:0007669"/>
    <property type="project" value="InterPro"/>
</dbReference>
<evidence type="ECO:0000256" key="1">
    <source>
        <dbReference type="ARBA" id="ARBA00007964"/>
    </source>
</evidence>
<evidence type="ECO:0000256" key="2">
    <source>
        <dbReference type="ARBA" id="ARBA00023002"/>
    </source>
</evidence>
<evidence type="ECO:0000313" key="5">
    <source>
        <dbReference type="Proteomes" id="UP000032360"/>
    </source>
</evidence>
<accession>A0A0D8HMF7</accession>
<dbReference type="OrthoDB" id="9802008at2"/>
<dbReference type="InterPro" id="IPR003099">
    <property type="entry name" value="Prephen_DH"/>
</dbReference>
<dbReference type="Gene3D" id="1.10.3660.10">
    <property type="entry name" value="6-phosphogluconate dehydrogenase C-terminal like domain"/>
    <property type="match status" value="1"/>
</dbReference>
<gene>
    <name evidence="4" type="ORF">AXFE_08430</name>
</gene>
<dbReference type="Pfam" id="PF20463">
    <property type="entry name" value="PDH_C"/>
    <property type="match status" value="1"/>
</dbReference>
<proteinExistence type="inferred from homology"/>
<sequence length="333" mass="36341">MPGFKRVGIIGLGQIGSSLMLGLKGSYEVYGFDLSETACAFGEANGIEIKANLIEILESSEIVFLAVPSFEVIRLLEMISDLALKSPIVLVDMASTKLDIETKVLSLNFDSRYVSYVGIHPLAGNERPSFEGAELDLFRGRTMVVSSGSASDPRSSLAVAQLIVHDLGSRVIFVNPAIHDRVTNFTIQLPHVFAYLTSSFANEVNDQVLLQTLSGNSFAGVTRVARSSPVMVGSFLYSNREILRHSLVNLSSKVDAILKALDGDDAEEIIEILKLYSPAKVDLIEERFAETIALVDESSYHLAVDRFSRERYILDSIEAIDQELIVSGVTTSS</sequence>
<dbReference type="InterPro" id="IPR046825">
    <property type="entry name" value="PDH_C"/>
</dbReference>
<dbReference type="GO" id="GO:0008977">
    <property type="term" value="F:prephenate dehydrogenase (NAD+) activity"/>
    <property type="evidence" value="ECO:0007669"/>
    <property type="project" value="InterPro"/>
</dbReference>
<dbReference type="RefSeq" id="WP_052604605.1">
    <property type="nucleotide sequence ID" value="NZ_JXYS01000020.1"/>
</dbReference>
<feature type="domain" description="Prephenate/arogenate dehydrogenase" evidence="3">
    <location>
        <begin position="5"/>
        <end position="291"/>
    </location>
</feature>
<comment type="caution">
    <text evidence="4">The sequence shown here is derived from an EMBL/GenBank/DDBJ whole genome shotgun (WGS) entry which is preliminary data.</text>
</comment>
<dbReference type="Pfam" id="PF02153">
    <property type="entry name" value="PDH_N"/>
    <property type="match status" value="1"/>
</dbReference>
<reference evidence="4 5" key="1">
    <citation type="submission" date="2015-01" db="EMBL/GenBank/DDBJ databases">
        <title>Draft genome of the acidophilic iron oxidizer Acidithrix ferrooxidans strain Py-F3.</title>
        <authorList>
            <person name="Poehlein A."/>
            <person name="Eisen S."/>
            <person name="Schloemann M."/>
            <person name="Johnson B.D."/>
            <person name="Daniel R."/>
            <person name="Muehling M."/>
        </authorList>
    </citation>
    <scope>NUCLEOTIDE SEQUENCE [LARGE SCALE GENOMIC DNA]</scope>
    <source>
        <strain evidence="4 5">Py-F3</strain>
    </source>
</reference>
<dbReference type="AlphaFoldDB" id="A0A0D8HMF7"/>
<dbReference type="Gene3D" id="3.40.50.720">
    <property type="entry name" value="NAD(P)-binding Rossmann-like Domain"/>
    <property type="match status" value="1"/>
</dbReference>
<evidence type="ECO:0000259" key="3">
    <source>
        <dbReference type="PROSITE" id="PS51176"/>
    </source>
</evidence>
<dbReference type="PANTHER" id="PTHR21363:SF0">
    <property type="entry name" value="PREPHENATE DEHYDROGENASE [NADP(+)]"/>
    <property type="match status" value="1"/>
</dbReference>
<organism evidence="4 5">
    <name type="scientific">Acidithrix ferrooxidans</name>
    <dbReference type="NCBI Taxonomy" id="1280514"/>
    <lineage>
        <taxon>Bacteria</taxon>
        <taxon>Bacillati</taxon>
        <taxon>Actinomycetota</taxon>
        <taxon>Acidimicrobiia</taxon>
        <taxon>Acidimicrobiales</taxon>
        <taxon>Acidimicrobiaceae</taxon>
        <taxon>Acidithrix</taxon>
    </lineage>
</organism>
<dbReference type="PANTHER" id="PTHR21363">
    <property type="entry name" value="PREPHENATE DEHYDROGENASE"/>
    <property type="match status" value="1"/>
</dbReference>
<evidence type="ECO:0000313" key="4">
    <source>
        <dbReference type="EMBL" id="KJF18276.1"/>
    </source>
</evidence>
<protein>
    <submittedName>
        <fullName evidence="4">Prephenate dehydrogenase</fullName>
    </submittedName>
</protein>
<dbReference type="EMBL" id="JXYS01000020">
    <property type="protein sequence ID" value="KJF18276.1"/>
    <property type="molecule type" value="Genomic_DNA"/>
</dbReference>
<comment type="similarity">
    <text evidence="1">Belongs to the prephenate/arogenate dehydrogenase family.</text>
</comment>
<keyword evidence="5" id="KW-1185">Reference proteome</keyword>
<dbReference type="PROSITE" id="PS51176">
    <property type="entry name" value="PDH_ADH"/>
    <property type="match status" value="1"/>
</dbReference>
<dbReference type="InterPro" id="IPR050812">
    <property type="entry name" value="Preph/Arog_dehydrog"/>
</dbReference>
<name>A0A0D8HMF7_9ACTN</name>
<dbReference type="SUPFAM" id="SSF51735">
    <property type="entry name" value="NAD(P)-binding Rossmann-fold domains"/>
    <property type="match status" value="1"/>
</dbReference>
<dbReference type="GO" id="GO:0070403">
    <property type="term" value="F:NAD+ binding"/>
    <property type="evidence" value="ECO:0007669"/>
    <property type="project" value="InterPro"/>
</dbReference>
<dbReference type="GO" id="GO:0004665">
    <property type="term" value="F:prephenate dehydrogenase (NADP+) activity"/>
    <property type="evidence" value="ECO:0007669"/>
    <property type="project" value="InterPro"/>
</dbReference>
<keyword evidence="2" id="KW-0560">Oxidoreductase</keyword>
<dbReference type="STRING" id="1280514.AXFE_08430"/>
<dbReference type="InterPro" id="IPR046826">
    <property type="entry name" value="PDH_N"/>
</dbReference>
<dbReference type="SUPFAM" id="SSF48179">
    <property type="entry name" value="6-phosphogluconate dehydrogenase C-terminal domain-like"/>
    <property type="match status" value="1"/>
</dbReference>
<dbReference type="InterPro" id="IPR008927">
    <property type="entry name" value="6-PGluconate_DH-like_C_sf"/>
</dbReference>